<evidence type="ECO:0000256" key="4">
    <source>
        <dbReference type="ARBA" id="ARBA00022989"/>
    </source>
</evidence>
<dbReference type="PROSITE" id="PS50262">
    <property type="entry name" value="G_PROTEIN_RECEP_F1_2"/>
    <property type="match status" value="1"/>
</dbReference>
<feature type="transmembrane region" description="Helical" evidence="12">
    <location>
        <begin position="93"/>
        <end position="122"/>
    </location>
</feature>
<evidence type="ECO:0000313" key="14">
    <source>
        <dbReference type="EMBL" id="CAD5125170.1"/>
    </source>
</evidence>
<feature type="transmembrane region" description="Helical" evidence="12">
    <location>
        <begin position="63"/>
        <end position="81"/>
    </location>
</feature>
<keyword evidence="5 11" id="KW-0297">G-protein coupled receptor</keyword>
<dbReference type="InterPro" id="IPR000276">
    <property type="entry name" value="GPCR_Rhodpsn"/>
</dbReference>
<evidence type="ECO:0000256" key="5">
    <source>
        <dbReference type="ARBA" id="ARBA00023040"/>
    </source>
</evidence>
<keyword evidence="8 11" id="KW-0675">Receptor</keyword>
<comment type="subcellular location">
    <subcellularLocation>
        <location evidence="1">Cell membrane</location>
        <topology evidence="1">Multi-pass membrane protein</topology>
    </subcellularLocation>
</comment>
<dbReference type="GO" id="GO:0005886">
    <property type="term" value="C:plasma membrane"/>
    <property type="evidence" value="ECO:0007669"/>
    <property type="project" value="UniProtKB-SubCell"/>
</dbReference>
<accession>A0A7I8WAL9</accession>
<keyword evidence="15" id="KW-1185">Reference proteome</keyword>
<dbReference type="Proteomes" id="UP000549394">
    <property type="component" value="Unassembled WGS sequence"/>
</dbReference>
<dbReference type="PROSITE" id="PS00237">
    <property type="entry name" value="G_PROTEIN_RECEP_F1_1"/>
    <property type="match status" value="1"/>
</dbReference>
<dbReference type="EMBL" id="CAJFCJ010000025">
    <property type="protein sequence ID" value="CAD5125170.1"/>
    <property type="molecule type" value="Genomic_DNA"/>
</dbReference>
<evidence type="ECO:0000256" key="10">
    <source>
        <dbReference type="ARBA" id="ARBA00023224"/>
    </source>
</evidence>
<dbReference type="PRINTS" id="PR01565">
    <property type="entry name" value="NEUROMEDINUR"/>
</dbReference>
<dbReference type="PANTHER" id="PTHR24243">
    <property type="entry name" value="G-PROTEIN COUPLED RECEPTOR"/>
    <property type="match status" value="1"/>
</dbReference>
<keyword evidence="4 12" id="KW-1133">Transmembrane helix</keyword>
<dbReference type="PANTHER" id="PTHR24243:SF208">
    <property type="entry name" value="PYROKININ-1 RECEPTOR"/>
    <property type="match status" value="1"/>
</dbReference>
<keyword evidence="9" id="KW-0325">Glycoprotein</keyword>
<evidence type="ECO:0000256" key="3">
    <source>
        <dbReference type="ARBA" id="ARBA00022692"/>
    </source>
</evidence>
<feature type="domain" description="G-protein coupled receptors family 1 profile" evidence="13">
    <location>
        <begin position="42"/>
        <end position="319"/>
    </location>
</feature>
<keyword evidence="3 11" id="KW-0812">Transmembrane</keyword>
<sequence>MIDSSNLTQYVLENYGRKRQDLSIVIPMIIIYIIIFITGVFGNVATCLIIAKNRYMQTPTNAYLFNLAVADLIVLILGLPHEICITWQTYPDIFGGIFCVARALIAETSTYASILTITAFTAERYVAICHPMWSHTMSKIKRAIKIIIIIWFVSLVCAAPLASQFGIKNLQWNITGEEIDGTEICDVVRPLERVFEISSFLFFFTPMTVIGALYALIGWTIRKSTINRTGSDISDQSGHPTDFRTQQQSRARRAVLKMLVAVVVAFFVCWAPFHTQRLLTTYAPEKEQQKEPLQSVLRVLFYVSGILYYVSSVINPILYNIMSIKFRQAFLHTLFKPCRKPQNRATKRRLAKAAYQFAGRPLLPYTKTTAMNGTSRKVTSRNAQLHLRRHQEDVVPSTSSVKTNSNKEEFELLARDIILTDFKSAPCSSAVVVSSNRPFHSYA</sequence>
<evidence type="ECO:0000256" key="11">
    <source>
        <dbReference type="RuleBase" id="RU000688"/>
    </source>
</evidence>
<evidence type="ECO:0000256" key="2">
    <source>
        <dbReference type="ARBA" id="ARBA00022475"/>
    </source>
</evidence>
<dbReference type="AlphaFoldDB" id="A0A7I8WAL9"/>
<evidence type="ECO:0000313" key="15">
    <source>
        <dbReference type="Proteomes" id="UP000549394"/>
    </source>
</evidence>
<evidence type="ECO:0000256" key="9">
    <source>
        <dbReference type="ARBA" id="ARBA00023180"/>
    </source>
</evidence>
<keyword evidence="2" id="KW-1003">Cell membrane</keyword>
<dbReference type="InterPro" id="IPR017452">
    <property type="entry name" value="GPCR_Rhodpsn_7TM"/>
</dbReference>
<feature type="transmembrane region" description="Helical" evidence="12">
    <location>
        <begin position="299"/>
        <end position="319"/>
    </location>
</feature>
<keyword evidence="7" id="KW-1015">Disulfide bond</keyword>
<proteinExistence type="inferred from homology"/>
<evidence type="ECO:0000256" key="8">
    <source>
        <dbReference type="ARBA" id="ARBA00023170"/>
    </source>
</evidence>
<name>A0A7I8WAL9_9ANNE</name>
<keyword evidence="6 12" id="KW-0472">Membrane</keyword>
<protein>
    <submittedName>
        <fullName evidence="14">DgyrCDS13414</fullName>
    </submittedName>
</protein>
<evidence type="ECO:0000256" key="6">
    <source>
        <dbReference type="ARBA" id="ARBA00023136"/>
    </source>
</evidence>
<evidence type="ECO:0000256" key="12">
    <source>
        <dbReference type="SAM" id="Phobius"/>
    </source>
</evidence>
<comment type="caution">
    <text evidence="14">The sequence shown here is derived from an EMBL/GenBank/DDBJ whole genome shotgun (WGS) entry which is preliminary data.</text>
</comment>
<feature type="transmembrane region" description="Helical" evidence="12">
    <location>
        <begin position="254"/>
        <end position="273"/>
    </location>
</feature>
<dbReference type="Gene3D" id="1.20.1070.10">
    <property type="entry name" value="Rhodopsin 7-helix transmembrane proteins"/>
    <property type="match status" value="1"/>
</dbReference>
<dbReference type="InterPro" id="IPR005390">
    <property type="entry name" value="NeuromedU_rcpt"/>
</dbReference>
<keyword evidence="10 11" id="KW-0807">Transducer</keyword>
<organism evidence="14 15">
    <name type="scientific">Dimorphilus gyrociliatus</name>
    <dbReference type="NCBI Taxonomy" id="2664684"/>
    <lineage>
        <taxon>Eukaryota</taxon>
        <taxon>Metazoa</taxon>
        <taxon>Spiralia</taxon>
        <taxon>Lophotrochozoa</taxon>
        <taxon>Annelida</taxon>
        <taxon>Polychaeta</taxon>
        <taxon>Polychaeta incertae sedis</taxon>
        <taxon>Dinophilidae</taxon>
        <taxon>Dimorphilus</taxon>
    </lineage>
</organism>
<evidence type="ECO:0000256" key="7">
    <source>
        <dbReference type="ARBA" id="ARBA00023157"/>
    </source>
</evidence>
<dbReference type="SUPFAM" id="SSF81321">
    <property type="entry name" value="Family A G protein-coupled receptor-like"/>
    <property type="match status" value="1"/>
</dbReference>
<evidence type="ECO:0000256" key="1">
    <source>
        <dbReference type="ARBA" id="ARBA00004651"/>
    </source>
</evidence>
<gene>
    <name evidence="14" type="ORF">DGYR_LOCUS12598</name>
</gene>
<dbReference type="PRINTS" id="PR00237">
    <property type="entry name" value="GPCRRHODOPSN"/>
</dbReference>
<feature type="transmembrane region" description="Helical" evidence="12">
    <location>
        <begin position="24"/>
        <end position="51"/>
    </location>
</feature>
<evidence type="ECO:0000259" key="13">
    <source>
        <dbReference type="PROSITE" id="PS50262"/>
    </source>
</evidence>
<feature type="transmembrane region" description="Helical" evidence="12">
    <location>
        <begin position="143"/>
        <end position="162"/>
    </location>
</feature>
<feature type="transmembrane region" description="Helical" evidence="12">
    <location>
        <begin position="200"/>
        <end position="221"/>
    </location>
</feature>
<dbReference type="OrthoDB" id="10055550at2759"/>
<comment type="similarity">
    <text evidence="11">Belongs to the G-protein coupled receptor 1 family.</text>
</comment>
<reference evidence="14 15" key="1">
    <citation type="submission" date="2020-08" db="EMBL/GenBank/DDBJ databases">
        <authorList>
            <person name="Hejnol A."/>
        </authorList>
    </citation>
    <scope>NUCLEOTIDE SEQUENCE [LARGE SCALE GENOMIC DNA]</scope>
</reference>
<dbReference type="Pfam" id="PF00001">
    <property type="entry name" value="7tm_1"/>
    <property type="match status" value="1"/>
</dbReference>
<dbReference type="GO" id="GO:0001607">
    <property type="term" value="F:neuromedin U receptor activity"/>
    <property type="evidence" value="ECO:0007669"/>
    <property type="project" value="InterPro"/>
</dbReference>